<comment type="caution">
    <text evidence="8">The sequence shown here is derived from an EMBL/GenBank/DDBJ whole genome shotgun (WGS) entry which is preliminary data.</text>
</comment>
<dbReference type="PROSITE" id="PS50950">
    <property type="entry name" value="ZF_THAP"/>
    <property type="match status" value="1"/>
</dbReference>
<evidence type="ECO:0000313" key="9">
    <source>
        <dbReference type="Proteomes" id="UP000465112"/>
    </source>
</evidence>
<dbReference type="PANTHER" id="PTHR46927">
    <property type="entry name" value="AGAP005574-PA"/>
    <property type="match status" value="1"/>
</dbReference>
<dbReference type="SMART" id="SM00692">
    <property type="entry name" value="DM3"/>
    <property type="match status" value="1"/>
</dbReference>
<reference evidence="8 9" key="1">
    <citation type="submission" date="2019-06" db="EMBL/GenBank/DDBJ databases">
        <title>A chromosome-scale genome assembly of the European perch, Perca fluviatilis.</title>
        <authorList>
            <person name="Roques C."/>
            <person name="Zahm M."/>
            <person name="Cabau C."/>
            <person name="Klopp C."/>
            <person name="Bouchez O."/>
            <person name="Donnadieu C."/>
            <person name="Kuhl H."/>
            <person name="Gislard M."/>
            <person name="Guendouz S."/>
            <person name="Journot L."/>
            <person name="Haffray P."/>
            <person name="Bestin A."/>
            <person name="Morvezen R."/>
            <person name="Feron R."/>
            <person name="Wen M."/>
            <person name="Jouanno E."/>
            <person name="Herpin A."/>
            <person name="Schartl M."/>
            <person name="Postlethwait J."/>
            <person name="Schaerlinger B."/>
            <person name="Chardard D."/>
            <person name="Lecocq T."/>
            <person name="Poncet C."/>
            <person name="Jaffrelo L."/>
            <person name="Lampietro C."/>
            <person name="Guiguen Y."/>
        </authorList>
    </citation>
    <scope>NUCLEOTIDE SEQUENCE [LARGE SCALE GENOMIC DNA]</scope>
    <source>
        <tissue evidence="8">Blood</tissue>
    </source>
</reference>
<dbReference type="Proteomes" id="UP000465112">
    <property type="component" value="Chromosome 3"/>
</dbReference>
<keyword evidence="2 5" id="KW-0863">Zinc-finger</keyword>
<protein>
    <recommendedName>
        <fullName evidence="7">THAP-type domain-containing protein</fullName>
    </recommendedName>
</protein>
<evidence type="ECO:0000259" key="7">
    <source>
        <dbReference type="PROSITE" id="PS50950"/>
    </source>
</evidence>
<evidence type="ECO:0000313" key="8">
    <source>
        <dbReference type="EMBL" id="KAF1392881.1"/>
    </source>
</evidence>
<evidence type="ECO:0000256" key="3">
    <source>
        <dbReference type="ARBA" id="ARBA00022833"/>
    </source>
</evidence>
<dbReference type="InterPro" id="IPR006612">
    <property type="entry name" value="THAP_Znf"/>
</dbReference>
<dbReference type="EMBL" id="VHII01000003">
    <property type="protein sequence ID" value="KAF1392881.1"/>
    <property type="molecule type" value="Genomic_DNA"/>
</dbReference>
<evidence type="ECO:0000256" key="5">
    <source>
        <dbReference type="PROSITE-ProRule" id="PRU00309"/>
    </source>
</evidence>
<dbReference type="PANTHER" id="PTHR46927:SF3">
    <property type="entry name" value="THAP-TYPE DOMAIN-CONTAINING PROTEIN"/>
    <property type="match status" value="1"/>
</dbReference>
<feature type="compositionally biased region" description="Basic and acidic residues" evidence="6">
    <location>
        <begin position="191"/>
        <end position="201"/>
    </location>
</feature>
<proteinExistence type="predicted"/>
<feature type="domain" description="THAP-type" evidence="7">
    <location>
        <begin position="1"/>
        <end position="96"/>
    </location>
</feature>
<keyword evidence="1" id="KW-0479">Metal-binding</keyword>
<gene>
    <name evidence="8" type="ORF">PFLUV_G00032640</name>
</gene>
<dbReference type="GO" id="GO:0003677">
    <property type="term" value="F:DNA binding"/>
    <property type="evidence" value="ECO:0007669"/>
    <property type="project" value="UniProtKB-UniRule"/>
</dbReference>
<evidence type="ECO:0000256" key="1">
    <source>
        <dbReference type="ARBA" id="ARBA00022723"/>
    </source>
</evidence>
<evidence type="ECO:0000256" key="6">
    <source>
        <dbReference type="SAM" id="MobiDB-lite"/>
    </source>
</evidence>
<dbReference type="SMART" id="SM00980">
    <property type="entry name" value="THAP"/>
    <property type="match status" value="1"/>
</dbReference>
<dbReference type="InterPro" id="IPR052224">
    <property type="entry name" value="THAP_domain_protein"/>
</dbReference>
<dbReference type="Pfam" id="PF05485">
    <property type="entry name" value="THAP"/>
    <property type="match status" value="1"/>
</dbReference>
<feature type="region of interest" description="Disordered" evidence="6">
    <location>
        <begin position="182"/>
        <end position="201"/>
    </location>
</feature>
<feature type="compositionally biased region" description="Polar residues" evidence="6">
    <location>
        <begin position="118"/>
        <end position="127"/>
    </location>
</feature>
<dbReference type="AlphaFoldDB" id="A0A6A5EU70"/>
<keyword evidence="4 5" id="KW-0238">DNA-binding</keyword>
<evidence type="ECO:0000256" key="2">
    <source>
        <dbReference type="ARBA" id="ARBA00022771"/>
    </source>
</evidence>
<accession>A0A6A5EU70</accession>
<feature type="region of interest" description="Disordered" evidence="6">
    <location>
        <begin position="95"/>
        <end position="155"/>
    </location>
</feature>
<feature type="compositionally biased region" description="Basic and acidic residues" evidence="6">
    <location>
        <begin position="100"/>
        <end position="116"/>
    </location>
</feature>
<dbReference type="SUPFAM" id="SSF57716">
    <property type="entry name" value="Glucocorticoid receptor-like (DNA-binding domain)"/>
    <property type="match status" value="1"/>
</dbReference>
<dbReference type="GO" id="GO:0008270">
    <property type="term" value="F:zinc ion binding"/>
    <property type="evidence" value="ECO:0007669"/>
    <property type="project" value="UniProtKB-KW"/>
</dbReference>
<name>A0A6A5EU70_PERFL</name>
<feature type="region of interest" description="Disordered" evidence="6">
    <location>
        <begin position="386"/>
        <end position="406"/>
    </location>
</feature>
<sequence length="613" mass="68410">MPGMCSVPGCKGYKKARSRGVVFHSLPTRDPGRCRKWLKAIHNPKFDENTSVSKYGNIRVCSQHFKPEDYEPDIQAELMKTTPRKILKSGVVPTVFSGRQQEDHRTSLPANDRGRTEGLSTSSQASFLGTGVDTAPSPSLPIPLSQIASSIPSQPPLPAELSGSLCSVASVDRLKERFRQETELSSTVTSKSDENTEKDLSQSKTIVNDSCLMELFKKCQTCGQPITKNKVSHCGAQTKVWWSCLGGHKGIWMSSPHLWEAFPEIHLLTTLSVLFSGGTFTHFKKWAKHLHLNFMGHKTFFEIQKAYLNPEMKPMNRTEQEQIFAKSVHKRPEGILLHISDPLKKMKAKSRRREKGALSLSYEKRSPLLASTEMCLQEPTALSSLGRLSASEKGKRKHEHRSETTHVASEVDWIQDSFEEMEVTIEDDEFNSVKNRLSDLTSDMENVEETTEPSALGAADSCDEDVYVPIIPQRSKTSELLLECEEEELEPWQKHTLHVHLKEETDVKEEDVGELNDDQLECKPDPSPLQNWSAGQHTLKPEANGFVHTSEVHQISNNPVSLSSVQSPEVCATSSNQLQSEQSNSQTLSVPLSLPCLAEVKLESTGTSDKHNT</sequence>
<organism evidence="8 9">
    <name type="scientific">Perca fluviatilis</name>
    <name type="common">European perch</name>
    <dbReference type="NCBI Taxonomy" id="8168"/>
    <lineage>
        <taxon>Eukaryota</taxon>
        <taxon>Metazoa</taxon>
        <taxon>Chordata</taxon>
        <taxon>Craniata</taxon>
        <taxon>Vertebrata</taxon>
        <taxon>Euteleostomi</taxon>
        <taxon>Actinopterygii</taxon>
        <taxon>Neopterygii</taxon>
        <taxon>Teleostei</taxon>
        <taxon>Neoteleostei</taxon>
        <taxon>Acanthomorphata</taxon>
        <taxon>Eupercaria</taxon>
        <taxon>Perciformes</taxon>
        <taxon>Percoidei</taxon>
        <taxon>Percidae</taxon>
        <taxon>Percinae</taxon>
        <taxon>Perca</taxon>
    </lineage>
</organism>
<evidence type="ECO:0000256" key="4">
    <source>
        <dbReference type="ARBA" id="ARBA00023125"/>
    </source>
</evidence>
<keyword evidence="3" id="KW-0862">Zinc</keyword>
<feature type="compositionally biased region" description="Low complexity" evidence="6">
    <location>
        <begin position="142"/>
        <end position="152"/>
    </location>
</feature>
<keyword evidence="9" id="KW-1185">Reference proteome</keyword>